<proteinExistence type="predicted"/>
<evidence type="ECO:0000313" key="1">
    <source>
        <dbReference type="EMBL" id="MBA5231686.1"/>
    </source>
</evidence>
<name>A0ABR5ZAX8_9GAMM</name>
<organism evidence="1 2">
    <name type="scientific">Pectobacterium aroidearum</name>
    <dbReference type="NCBI Taxonomy" id="1201031"/>
    <lineage>
        <taxon>Bacteria</taxon>
        <taxon>Pseudomonadati</taxon>
        <taxon>Pseudomonadota</taxon>
        <taxon>Gammaproteobacteria</taxon>
        <taxon>Enterobacterales</taxon>
        <taxon>Pectobacteriaceae</taxon>
        <taxon>Pectobacterium</taxon>
    </lineage>
</organism>
<keyword evidence="2" id="KW-1185">Reference proteome</keyword>
<protein>
    <recommendedName>
        <fullName evidence="3">Carbon storage regulator</fullName>
    </recommendedName>
</protein>
<evidence type="ECO:0000313" key="2">
    <source>
        <dbReference type="Proteomes" id="UP000530038"/>
    </source>
</evidence>
<dbReference type="RefSeq" id="WP_181828933.1">
    <property type="nucleotide sequence ID" value="NZ_JACERI010000001.1"/>
</dbReference>
<dbReference type="Proteomes" id="UP000530038">
    <property type="component" value="Unassembled WGS sequence"/>
</dbReference>
<accession>A0ABR5ZAX8</accession>
<sequence>MLKMSAQRGDIIHIVFSDGRNGMIAVQSRSVLALHFPADVRITRERRQPEKLINANQK</sequence>
<evidence type="ECO:0008006" key="3">
    <source>
        <dbReference type="Google" id="ProtNLM"/>
    </source>
</evidence>
<reference evidence="1 2" key="1">
    <citation type="submission" date="2020-07" db="EMBL/GenBank/DDBJ databases">
        <title>Characterization of Pectobacterium aroidearum strains causing soft rot on Amorphophallus konjac.</title>
        <authorList>
            <person name="Xie H."/>
        </authorList>
    </citation>
    <scope>NUCLEOTIDE SEQUENCE [LARGE SCALE GENOMIC DNA]</scope>
    <source>
        <strain evidence="1 2">MY10</strain>
    </source>
</reference>
<gene>
    <name evidence="1" type="ORF">H2Y56_06075</name>
</gene>
<comment type="caution">
    <text evidence="1">The sequence shown here is derived from an EMBL/GenBank/DDBJ whole genome shotgun (WGS) entry which is preliminary data.</text>
</comment>
<dbReference type="EMBL" id="JACERK010000002">
    <property type="protein sequence ID" value="MBA5231686.1"/>
    <property type="molecule type" value="Genomic_DNA"/>
</dbReference>